<dbReference type="Gene3D" id="3.30.70.1560">
    <property type="entry name" value="Alpha-L RNA-binding motif"/>
    <property type="match status" value="1"/>
</dbReference>
<dbReference type="PANTHER" id="PTHR47683:SF2">
    <property type="entry name" value="RNA-BINDING S4 DOMAIN-CONTAINING PROTEIN"/>
    <property type="match status" value="1"/>
</dbReference>
<dbReference type="EC" id="5.4.99.-" evidence="3"/>
<dbReference type="InterPro" id="IPR006145">
    <property type="entry name" value="PsdUridine_synth_RsuA/RluA"/>
</dbReference>
<evidence type="ECO:0000313" key="7">
    <source>
        <dbReference type="Proteomes" id="UP000256478"/>
    </source>
</evidence>
<evidence type="ECO:0000256" key="3">
    <source>
        <dbReference type="RuleBase" id="RU003887"/>
    </source>
</evidence>
<dbReference type="NCBIfam" id="TIGR00093">
    <property type="entry name" value="pseudouridine synthase"/>
    <property type="match status" value="1"/>
</dbReference>
<dbReference type="InterPro" id="IPR020094">
    <property type="entry name" value="TruA/RsuA/RluB/E/F_N"/>
</dbReference>
<name>A0A3E0TQE8_9GAMM</name>
<dbReference type="InterPro" id="IPR020103">
    <property type="entry name" value="PsdUridine_synth_cat_dom_sf"/>
</dbReference>
<accession>A0A3E0TQE8</accession>
<comment type="caution">
    <text evidence="6">The sequence shown here is derived from an EMBL/GenBank/DDBJ whole genome shotgun (WGS) entry which is preliminary data.</text>
</comment>
<protein>
    <recommendedName>
        <fullName evidence="3">Pseudouridine synthase</fullName>
        <ecNumber evidence="3">5.4.99.-</ecNumber>
    </recommendedName>
</protein>
<dbReference type="OrthoDB" id="9807213at2"/>
<dbReference type="GO" id="GO:0005829">
    <property type="term" value="C:cytosol"/>
    <property type="evidence" value="ECO:0007669"/>
    <property type="project" value="UniProtKB-ARBA"/>
</dbReference>
<proteinExistence type="inferred from homology"/>
<gene>
    <name evidence="6" type="ORF">DXX93_09670</name>
</gene>
<dbReference type="FunFam" id="3.30.70.1560:FF:000001">
    <property type="entry name" value="Pseudouridine synthase"/>
    <property type="match status" value="1"/>
</dbReference>
<dbReference type="Gene3D" id="3.30.70.580">
    <property type="entry name" value="Pseudouridine synthase I, catalytic domain, N-terminal subdomain"/>
    <property type="match status" value="1"/>
</dbReference>
<dbReference type="PANTHER" id="PTHR47683">
    <property type="entry name" value="PSEUDOURIDINE SYNTHASE FAMILY PROTEIN-RELATED"/>
    <property type="match status" value="1"/>
</dbReference>
<feature type="compositionally biased region" description="Basic and acidic residues" evidence="4">
    <location>
        <begin position="227"/>
        <end position="247"/>
    </location>
</feature>
<sequence length="279" mass="32003">MNFIRQETLTRLNTHARTRAKGQFSNKNRPTNKKPEINEQNRKVVLFNKPFDVLCQFTDDQHRQTLKDFIPIPEVYAAGRLDKDSEGLLLLTNDGKLQHKIASPKFKAPKTYWVQVEGVPSDDKLKALRQGVVLNDGPTKPAKVKIISAPNVWPRNPPIRERKNIPTTWLEIVITEGRNRQVRRMTAHIGHPTLRLIRYAIGEWTLDNIANGEFVLVKSAQSQSHIDKFKRQDAEHPPASKRDDSRCRSSAKVKKPNNTKLHLAKKPKNINKNNNKART</sequence>
<dbReference type="Proteomes" id="UP000256478">
    <property type="component" value="Unassembled WGS sequence"/>
</dbReference>
<feature type="compositionally biased region" description="Basic residues" evidence="4">
    <location>
        <begin position="249"/>
        <end position="279"/>
    </location>
</feature>
<feature type="domain" description="Pseudouridine synthase RsuA/RluA-like" evidence="5">
    <location>
        <begin position="44"/>
        <end position="188"/>
    </location>
</feature>
<dbReference type="InterPro" id="IPR042092">
    <property type="entry name" value="PsdUridine_s_RsuA/RluB/E/F_cat"/>
</dbReference>
<evidence type="ECO:0000313" key="6">
    <source>
        <dbReference type="EMBL" id="REL26816.1"/>
    </source>
</evidence>
<dbReference type="EMBL" id="QUOU01000001">
    <property type="protein sequence ID" value="REL26816.1"/>
    <property type="molecule type" value="Genomic_DNA"/>
</dbReference>
<dbReference type="GO" id="GO:0120159">
    <property type="term" value="F:rRNA pseudouridine synthase activity"/>
    <property type="evidence" value="ECO:0007669"/>
    <property type="project" value="UniProtKB-ARBA"/>
</dbReference>
<dbReference type="AlphaFoldDB" id="A0A3E0TQE8"/>
<evidence type="ECO:0000259" key="5">
    <source>
        <dbReference type="Pfam" id="PF00849"/>
    </source>
</evidence>
<keyword evidence="2 3" id="KW-0413">Isomerase</keyword>
<dbReference type="PROSITE" id="PS01149">
    <property type="entry name" value="PSI_RSU"/>
    <property type="match status" value="1"/>
</dbReference>
<organism evidence="6 7">
    <name type="scientific">Thalassotalea euphylliae</name>
    <dbReference type="NCBI Taxonomy" id="1655234"/>
    <lineage>
        <taxon>Bacteria</taxon>
        <taxon>Pseudomonadati</taxon>
        <taxon>Pseudomonadota</taxon>
        <taxon>Gammaproteobacteria</taxon>
        <taxon>Alteromonadales</taxon>
        <taxon>Colwelliaceae</taxon>
        <taxon>Thalassotalea</taxon>
    </lineage>
</organism>
<feature type="region of interest" description="Disordered" evidence="4">
    <location>
        <begin position="227"/>
        <end position="279"/>
    </location>
</feature>
<dbReference type="InterPro" id="IPR018496">
    <property type="entry name" value="PsdUridine_synth_RsuA/RluB_CS"/>
</dbReference>
<evidence type="ECO:0000256" key="1">
    <source>
        <dbReference type="ARBA" id="ARBA00008348"/>
    </source>
</evidence>
<reference evidence="6 7" key="1">
    <citation type="submission" date="2018-08" db="EMBL/GenBank/DDBJ databases">
        <title>Thalassotalea euphylliae genome.</title>
        <authorList>
            <person name="Summers S."/>
            <person name="Rice S.A."/>
            <person name="Freckelton M.L."/>
            <person name="Nedved B.T."/>
            <person name="Hadfield M.G."/>
        </authorList>
    </citation>
    <scope>NUCLEOTIDE SEQUENCE [LARGE SCALE GENOMIC DNA]</scope>
    <source>
        <strain evidence="6 7">H1</strain>
    </source>
</reference>
<dbReference type="GO" id="GO:0000455">
    <property type="term" value="P:enzyme-directed rRNA pseudouridine synthesis"/>
    <property type="evidence" value="ECO:0007669"/>
    <property type="project" value="UniProtKB-ARBA"/>
</dbReference>
<dbReference type="SUPFAM" id="SSF55120">
    <property type="entry name" value="Pseudouridine synthase"/>
    <property type="match status" value="1"/>
</dbReference>
<dbReference type="CDD" id="cd02566">
    <property type="entry name" value="PseudoU_synth_RluE"/>
    <property type="match status" value="1"/>
</dbReference>
<feature type="region of interest" description="Disordered" evidence="4">
    <location>
        <begin position="18"/>
        <end position="38"/>
    </location>
</feature>
<dbReference type="GO" id="GO:0003723">
    <property type="term" value="F:RNA binding"/>
    <property type="evidence" value="ECO:0007669"/>
    <property type="project" value="InterPro"/>
</dbReference>
<evidence type="ECO:0000256" key="2">
    <source>
        <dbReference type="ARBA" id="ARBA00023235"/>
    </source>
</evidence>
<dbReference type="InterPro" id="IPR050343">
    <property type="entry name" value="RsuA_PseudoU_synthase"/>
</dbReference>
<evidence type="ECO:0000256" key="4">
    <source>
        <dbReference type="SAM" id="MobiDB-lite"/>
    </source>
</evidence>
<dbReference type="InterPro" id="IPR000748">
    <property type="entry name" value="PsdUridine_synth_RsuA/RluB/E/F"/>
</dbReference>
<dbReference type="Pfam" id="PF00849">
    <property type="entry name" value="PseudoU_synth_2"/>
    <property type="match status" value="1"/>
</dbReference>
<comment type="similarity">
    <text evidence="1 3">Belongs to the pseudouridine synthase RsuA family.</text>
</comment>